<reference evidence="2 3" key="1">
    <citation type="submission" date="2021-06" db="EMBL/GenBank/DDBJ databases">
        <title>Actinoplanes lichenicola sp. nov., and Actinoplanes ovalisporus sp. nov., isolated from lichen in Thailand.</title>
        <authorList>
            <person name="Saeng-In P."/>
            <person name="Kanchanasin P."/>
            <person name="Yuki M."/>
            <person name="Kudo T."/>
            <person name="Ohkuma M."/>
            <person name="Phongsopitanun W."/>
            <person name="Tanasupawat S."/>
        </authorList>
    </citation>
    <scope>NUCLEOTIDE SEQUENCE [LARGE SCALE GENOMIC DNA]</scope>
    <source>
        <strain evidence="2 3">NBRC 110975</strain>
    </source>
</reference>
<feature type="domain" description="Peptidoglycan binding-like" evidence="1">
    <location>
        <begin position="9"/>
        <end position="64"/>
    </location>
</feature>
<dbReference type="SUPFAM" id="SSF47090">
    <property type="entry name" value="PGBD-like"/>
    <property type="match status" value="1"/>
</dbReference>
<dbReference type="InterPro" id="IPR002477">
    <property type="entry name" value="Peptidoglycan-bd-like"/>
</dbReference>
<evidence type="ECO:0000313" key="3">
    <source>
        <dbReference type="Proteomes" id="UP001519654"/>
    </source>
</evidence>
<protein>
    <submittedName>
        <fullName evidence="2">Peptidoglycan-binding protein</fullName>
    </submittedName>
</protein>
<dbReference type="Gene3D" id="1.10.101.10">
    <property type="entry name" value="PGBD-like superfamily/PGBD"/>
    <property type="match status" value="1"/>
</dbReference>
<evidence type="ECO:0000259" key="1">
    <source>
        <dbReference type="Pfam" id="PF01471"/>
    </source>
</evidence>
<accession>A0ABS5YS56</accession>
<sequence length="284" mass="30321">MLGVKLAGPCVVTLQERLKAVDTSLVLDVDGIFGQDTLNAVIAFQQAKQIRADGVVGAVTADALSAAASSPPAGSSPPAAEAPELGGREKELLELRGTIEKAAADVGVDPVLLAAILHHEGGNYLDPVRRAPTAAAEEALAKTRGASVGIAQIQTGTARMVLREKFGRTDLSDHQIIEHLIYDTGFSIYVAAGYLDWMTTRTVGGRNCGATDRRELFLQYAVDDKLACTLRDYNYDVAKLSEDSSVALYMGVEPPAPASECAALRRREGYFTESQRQAELVMTR</sequence>
<gene>
    <name evidence="2" type="ORF">KOI35_22510</name>
</gene>
<comment type="caution">
    <text evidence="2">The sequence shown here is derived from an EMBL/GenBank/DDBJ whole genome shotgun (WGS) entry which is preliminary data.</text>
</comment>
<dbReference type="InterPro" id="IPR036365">
    <property type="entry name" value="PGBD-like_sf"/>
</dbReference>
<dbReference type="EMBL" id="JAHKKG010000007">
    <property type="protein sequence ID" value="MBU2666279.1"/>
    <property type="molecule type" value="Genomic_DNA"/>
</dbReference>
<dbReference type="SUPFAM" id="SSF53955">
    <property type="entry name" value="Lysozyme-like"/>
    <property type="match status" value="1"/>
</dbReference>
<keyword evidence="3" id="KW-1185">Reference proteome</keyword>
<dbReference type="Proteomes" id="UP001519654">
    <property type="component" value="Unassembled WGS sequence"/>
</dbReference>
<proteinExistence type="predicted"/>
<dbReference type="InterPro" id="IPR036366">
    <property type="entry name" value="PGBDSf"/>
</dbReference>
<evidence type="ECO:0000313" key="2">
    <source>
        <dbReference type="EMBL" id="MBU2666279.1"/>
    </source>
</evidence>
<name>A0ABS5YS56_9ACTN</name>
<organism evidence="2 3">
    <name type="scientific">Paractinoplanes bogorensis</name>
    <dbReference type="NCBI Taxonomy" id="1610840"/>
    <lineage>
        <taxon>Bacteria</taxon>
        <taxon>Bacillati</taxon>
        <taxon>Actinomycetota</taxon>
        <taxon>Actinomycetes</taxon>
        <taxon>Micromonosporales</taxon>
        <taxon>Micromonosporaceae</taxon>
        <taxon>Paractinoplanes</taxon>
    </lineage>
</organism>
<dbReference type="RefSeq" id="WP_215789653.1">
    <property type="nucleotide sequence ID" value="NZ_JAHKKG010000007.1"/>
</dbReference>
<dbReference type="Gene3D" id="1.10.530.10">
    <property type="match status" value="1"/>
</dbReference>
<dbReference type="Pfam" id="PF01471">
    <property type="entry name" value="PG_binding_1"/>
    <property type="match status" value="1"/>
</dbReference>
<dbReference type="InterPro" id="IPR023346">
    <property type="entry name" value="Lysozyme-like_dom_sf"/>
</dbReference>